<dbReference type="SUPFAM" id="SSF46689">
    <property type="entry name" value="Homeodomain-like"/>
    <property type="match status" value="1"/>
</dbReference>
<proteinExistence type="predicted"/>
<keyword evidence="2" id="KW-0238">DNA-binding</keyword>
<name>A0ABY2XKH1_9GAMM</name>
<evidence type="ECO:0000256" key="1">
    <source>
        <dbReference type="ARBA" id="ARBA00023015"/>
    </source>
</evidence>
<dbReference type="InterPro" id="IPR053142">
    <property type="entry name" value="PchR_regulatory_protein"/>
</dbReference>
<dbReference type="EMBL" id="VCQT01000033">
    <property type="protein sequence ID" value="TMW12552.1"/>
    <property type="molecule type" value="Genomic_DNA"/>
</dbReference>
<keyword evidence="3" id="KW-0804">Transcription</keyword>
<dbReference type="Pfam" id="PF12833">
    <property type="entry name" value="HTH_18"/>
    <property type="match status" value="1"/>
</dbReference>
<dbReference type="InterPro" id="IPR018062">
    <property type="entry name" value="HTH_AraC-typ_CS"/>
</dbReference>
<protein>
    <submittedName>
        <fullName evidence="5">Helix-turn-helix transcriptional regulator</fullName>
    </submittedName>
</protein>
<feature type="domain" description="HTH araC/xylS-type" evidence="4">
    <location>
        <begin position="199"/>
        <end position="297"/>
    </location>
</feature>
<keyword evidence="6" id="KW-1185">Reference proteome</keyword>
<organism evidence="5 6">
    <name type="scientific">Alloalcanivorax gelatiniphagus</name>
    <dbReference type="NCBI Taxonomy" id="1194167"/>
    <lineage>
        <taxon>Bacteria</taxon>
        <taxon>Pseudomonadati</taxon>
        <taxon>Pseudomonadota</taxon>
        <taxon>Gammaproteobacteria</taxon>
        <taxon>Oceanospirillales</taxon>
        <taxon>Alcanivoracaceae</taxon>
        <taxon>Alloalcanivorax</taxon>
    </lineage>
</organism>
<keyword evidence="1" id="KW-0805">Transcription regulation</keyword>
<evidence type="ECO:0000256" key="2">
    <source>
        <dbReference type="ARBA" id="ARBA00023125"/>
    </source>
</evidence>
<dbReference type="InterPro" id="IPR018060">
    <property type="entry name" value="HTH_AraC"/>
</dbReference>
<comment type="caution">
    <text evidence="5">The sequence shown here is derived from an EMBL/GenBank/DDBJ whole genome shotgun (WGS) entry which is preliminary data.</text>
</comment>
<accession>A0ABY2XKH1</accession>
<gene>
    <name evidence="5" type="ORF">FGS76_10445</name>
</gene>
<evidence type="ECO:0000256" key="3">
    <source>
        <dbReference type="ARBA" id="ARBA00023163"/>
    </source>
</evidence>
<dbReference type="SMART" id="SM00342">
    <property type="entry name" value="HTH_ARAC"/>
    <property type="match status" value="1"/>
</dbReference>
<sequence length="301" mass="33298">MGGGERFELPGVRGRMERLELASGLVLYRVDYRAGEDCTLQLDRPTFQQPWIGSIFHIQGRSGMELPDGSRHDVSPERALLVRTDISGTCFHLSSGEQVRHIGVACTLDVLRDHLDGELPATLTPFLGGFGEQVVVRALHPSGRMRQLAASLFAVHAQGLCRGMKMEGAALLFLSEILENYCDSPVTEELPAWEEQAFLEIRDAIVDNPGAPLSIPALADRAGLSESRLNQLFQHREKRSCAEFIRGERLDQAQRLLETGDAPVKVVAAQVGYGHVSNFSRAYRARFGEPPARTLRRALTR</sequence>
<dbReference type="PANTHER" id="PTHR47893">
    <property type="entry name" value="REGULATORY PROTEIN PCHR"/>
    <property type="match status" value="1"/>
</dbReference>
<dbReference type="Gene3D" id="1.10.10.60">
    <property type="entry name" value="Homeodomain-like"/>
    <property type="match status" value="1"/>
</dbReference>
<dbReference type="PROSITE" id="PS00041">
    <property type="entry name" value="HTH_ARAC_FAMILY_1"/>
    <property type="match status" value="1"/>
</dbReference>
<dbReference type="PANTHER" id="PTHR47893:SF1">
    <property type="entry name" value="REGULATORY PROTEIN PCHR"/>
    <property type="match status" value="1"/>
</dbReference>
<reference evidence="5 6" key="1">
    <citation type="submission" date="2019-05" db="EMBL/GenBank/DDBJ databases">
        <title>Genome of Alcanivorax gelatiniphagus, an oil degrading marine bacteria.</title>
        <authorList>
            <person name="Kwon K.K."/>
        </authorList>
    </citation>
    <scope>NUCLEOTIDE SEQUENCE [LARGE SCALE GENOMIC DNA]</scope>
    <source>
        <strain evidence="5 6">MEBiC 08158</strain>
    </source>
</reference>
<dbReference type="PROSITE" id="PS01124">
    <property type="entry name" value="HTH_ARAC_FAMILY_2"/>
    <property type="match status" value="1"/>
</dbReference>
<evidence type="ECO:0000313" key="6">
    <source>
        <dbReference type="Proteomes" id="UP000739180"/>
    </source>
</evidence>
<evidence type="ECO:0000259" key="4">
    <source>
        <dbReference type="PROSITE" id="PS01124"/>
    </source>
</evidence>
<dbReference type="InterPro" id="IPR009057">
    <property type="entry name" value="Homeodomain-like_sf"/>
</dbReference>
<evidence type="ECO:0000313" key="5">
    <source>
        <dbReference type="EMBL" id="TMW12552.1"/>
    </source>
</evidence>
<dbReference type="Proteomes" id="UP000739180">
    <property type="component" value="Unassembled WGS sequence"/>
</dbReference>